<evidence type="ECO:0000313" key="2">
    <source>
        <dbReference type="Proteomes" id="UP000886748"/>
    </source>
</evidence>
<dbReference type="EMBL" id="DVOD01000016">
    <property type="protein sequence ID" value="HIU91919.1"/>
    <property type="molecule type" value="Genomic_DNA"/>
</dbReference>
<sequence>MADPIIVNQIIKTMGLNGQAEQEKRAELEKLSNAELTKILSNSKEFDKTSTGVFLSLDNNNWDKNIKMFNPEIIAFQDTDFSSSSSNEKVYTSTQQKELDRFLGDFLFNSSTAGLAEITDYNKNVGWANITDRAVNGFKVLTGQEDRIALQNRLSEEQKESKKLKDIANKRPAVFESMIERKYGVPYSHKNVEALKNKAEEYTRITAHHEKYQQLSQGLKELKNIIREEQEYNQARKNLKGPALAALTPPKTSSNQKFGEIMLNFCNGDKELLNTYMQKLNADYSSRDEIVKDYPNIVSNLETQMKTAYEKELNGKDYALYTNEFNSACQRVIGRKDAKTAAKNFVENAKTQAAYTEIGLTIATSLLLPGSSAVKATAQKLGPQGVKAAMTFTMGAAPATLETLNVASSEAGFTDEKIDAIKEKFKNGMLYGSFGAYASGPLGQAVEKVLSKNPAAFSNIVSKTMAKTSETTADVLFDRMTSDLSFSESLKQNGGLNFGMMFAGGILSKVLKKNFQELTVTKNSDGSFSLKDTTGKEILKNADENTLMGYIIGQTVKETKQEGNIRTVKYKNVFKKNDVFVNDEKIASTKSELLKQIASQGYNPKANSGLDLEIRRFIDSLKTKEDYQKASILFKNSELNYDIRENFQYLTDIKDAEIMAMLMKKGYGRSGGADYQYKNIISEIKKNPLLYELYEKGLPYVNNKDKSWVGNESYALVDVSSSVKTQEQLQAVLKLLEEADSSGQRFAYKRGLIKNTLEKYVKTPDDIESYVNFVNKFTELDDHWYLTSIAKTDEGVDAIYSLFDTSKNAMNKETLKDIIRAIGNDTDLMKGAASLHQKGVNGFIISDLLYAAKNYDGTTNIETLKSYAQYDNSTDMVLDAIEKNGRYSANLTLLKSHCTDNNGNFDKQTFEKALSYRKQGEFWEYINKNIDNCKKADGTIDKKLLNTVDELTNSGYPLFITQRLIPNMRNINAYSKEISFDEAAERFKRIAKNNPEFINKQTINQSIDILESSTDFYRNPHRFDAALKLAENGVCPAKYLFDSSSNYERLFNKCTLEDGTIDNNVIDKAIELHKLSVPSLAIDGNIDIDLNRLKQIHAEGYRSYELVQMVGVSDDAHKFIRENIKPEDITAADIKVIDAALPFKDFDSVREMSLEQKRDFLSCLLKCNTDLLDTKNVSGLIKILPNTAESYIKTIKQVSQSMNIRFEPLAKNDINVFDKNLNSLTNTLKNTDLSDLEQINLQLSQKNFVSQVEKMCSSLNKEEKLKIYDYYGFNIKDGKLLGYPDTRAKDLSLADITDSNTIDVLNRMKPLVNDYTNNNFITIKDYPQLTNDLKDISKLMPEIFRQIDGSNLPVTTVKTLQKVVQKPNFDALSDSDKKVLTMAVLLHNTDNTSGSIQGCAFDGFFIGQKLGLSEAEAVKLYKVIESSDIVEKFMNTEKRETIIPTRGQIIKGNDRANKFDLMAFKLKEGNTFELAQMLYSSKEADGLTRNFDKMLENRIKEIKSEDFILPQTSQSELYQKAKIQTIKDYNVKVVNASDIKDFYAFVHTPEVSFASSSNTPREMKFSNFDAFKTLEDDKVICTSYIGKDSYAAAKDTGFIFNVAPEHQYAAYGHDMFSLSKNIPDMLVEYYRDRGYNALRGKGEKAQHRAMVSDNIKAIRGLSNEEYIKRLDNIKAKTQGQPLTMELLSQTDPEFADAYKELLARKNAQRGTNSALLRNDKWWNEVLVSNPEITAIYTKDLSNLPDEYLKKAQEENLPIVVLK</sequence>
<protein>
    <submittedName>
        <fullName evidence="1">Uncharacterized protein</fullName>
    </submittedName>
</protein>
<organism evidence="1 2">
    <name type="scientific">Candidatus Limenecus avicola</name>
    <dbReference type="NCBI Taxonomy" id="2840847"/>
    <lineage>
        <taxon>Bacteria</taxon>
        <taxon>Bacillati</taxon>
        <taxon>Bacillota</taxon>
        <taxon>Clostridia</taxon>
        <taxon>Eubacteriales</taxon>
        <taxon>Clostridiaceae</taxon>
        <taxon>Clostridiaceae incertae sedis</taxon>
        <taxon>Candidatus Limenecus</taxon>
    </lineage>
</organism>
<name>A0A9D1MYS1_9CLOT</name>
<accession>A0A9D1MYS1</accession>
<evidence type="ECO:0000313" key="1">
    <source>
        <dbReference type="EMBL" id="HIU91919.1"/>
    </source>
</evidence>
<gene>
    <name evidence="1" type="ORF">IAD26_02160</name>
</gene>
<dbReference type="Proteomes" id="UP000886748">
    <property type="component" value="Unassembled WGS sequence"/>
</dbReference>
<reference evidence="1" key="2">
    <citation type="journal article" date="2021" name="PeerJ">
        <title>Extensive microbial diversity within the chicken gut microbiome revealed by metagenomics and culture.</title>
        <authorList>
            <person name="Gilroy R."/>
            <person name="Ravi A."/>
            <person name="Getino M."/>
            <person name="Pursley I."/>
            <person name="Horton D.L."/>
            <person name="Alikhan N.F."/>
            <person name="Baker D."/>
            <person name="Gharbi K."/>
            <person name="Hall N."/>
            <person name="Watson M."/>
            <person name="Adriaenssens E.M."/>
            <person name="Foster-Nyarko E."/>
            <person name="Jarju S."/>
            <person name="Secka A."/>
            <person name="Antonio M."/>
            <person name="Oren A."/>
            <person name="Chaudhuri R.R."/>
            <person name="La Ragione R."/>
            <person name="Hildebrand F."/>
            <person name="Pallen M.J."/>
        </authorList>
    </citation>
    <scope>NUCLEOTIDE SEQUENCE</scope>
    <source>
        <strain evidence="1">CHK154-7741</strain>
    </source>
</reference>
<reference evidence="1" key="1">
    <citation type="submission" date="2020-10" db="EMBL/GenBank/DDBJ databases">
        <authorList>
            <person name="Gilroy R."/>
        </authorList>
    </citation>
    <scope>NUCLEOTIDE SEQUENCE</scope>
    <source>
        <strain evidence="1">CHK154-7741</strain>
    </source>
</reference>
<comment type="caution">
    <text evidence="1">The sequence shown here is derived from an EMBL/GenBank/DDBJ whole genome shotgun (WGS) entry which is preliminary data.</text>
</comment>
<proteinExistence type="predicted"/>